<proteinExistence type="predicted"/>
<dbReference type="InterPro" id="IPR016130">
    <property type="entry name" value="Tyr_Pase_AS"/>
</dbReference>
<gene>
    <name evidence="3" type="ORF">SAMN04487968_10867</name>
</gene>
<dbReference type="RefSeq" id="WP_091124024.1">
    <property type="nucleotide sequence ID" value="NZ_FOLB01000008.1"/>
</dbReference>
<feature type="domain" description="Tyrosine specific protein phosphatases" evidence="2">
    <location>
        <begin position="88"/>
        <end position="149"/>
    </location>
</feature>
<dbReference type="Proteomes" id="UP000198832">
    <property type="component" value="Unassembled WGS sequence"/>
</dbReference>
<name>A0A1I1KAN3_9ACTN</name>
<dbReference type="SUPFAM" id="SSF52799">
    <property type="entry name" value="(Phosphotyrosine protein) phosphatases II"/>
    <property type="match status" value="1"/>
</dbReference>
<dbReference type="EMBL" id="FOLB01000008">
    <property type="protein sequence ID" value="SFC57984.1"/>
    <property type="molecule type" value="Genomic_DNA"/>
</dbReference>
<feature type="region of interest" description="Disordered" evidence="1">
    <location>
        <begin position="155"/>
        <end position="175"/>
    </location>
</feature>
<organism evidence="3 4">
    <name type="scientific">Nocardioides terrae</name>
    <dbReference type="NCBI Taxonomy" id="574651"/>
    <lineage>
        <taxon>Bacteria</taxon>
        <taxon>Bacillati</taxon>
        <taxon>Actinomycetota</taxon>
        <taxon>Actinomycetes</taxon>
        <taxon>Propionibacteriales</taxon>
        <taxon>Nocardioidaceae</taxon>
        <taxon>Nocardioides</taxon>
    </lineage>
</organism>
<evidence type="ECO:0000256" key="1">
    <source>
        <dbReference type="SAM" id="MobiDB-lite"/>
    </source>
</evidence>
<dbReference type="AlphaFoldDB" id="A0A1I1KAN3"/>
<dbReference type="PROSITE" id="PS00383">
    <property type="entry name" value="TYR_PHOSPHATASE_1"/>
    <property type="match status" value="1"/>
</dbReference>
<evidence type="ECO:0000259" key="2">
    <source>
        <dbReference type="PROSITE" id="PS50056"/>
    </source>
</evidence>
<dbReference type="PROSITE" id="PS50056">
    <property type="entry name" value="TYR_PHOSPHATASE_2"/>
    <property type="match status" value="1"/>
</dbReference>
<dbReference type="Gene3D" id="3.90.190.10">
    <property type="entry name" value="Protein tyrosine phosphatase superfamily"/>
    <property type="match status" value="1"/>
</dbReference>
<accession>A0A1I1KAN3</accession>
<dbReference type="InterPro" id="IPR029021">
    <property type="entry name" value="Prot-tyrosine_phosphatase-like"/>
</dbReference>
<dbReference type="STRING" id="574651.SAMN04487968_10867"/>
<evidence type="ECO:0000313" key="3">
    <source>
        <dbReference type="EMBL" id="SFC57984.1"/>
    </source>
</evidence>
<dbReference type="InterPro" id="IPR000387">
    <property type="entry name" value="Tyr_Pase_dom"/>
</dbReference>
<keyword evidence="4" id="KW-1185">Reference proteome</keyword>
<evidence type="ECO:0000313" key="4">
    <source>
        <dbReference type="Proteomes" id="UP000198832"/>
    </source>
</evidence>
<reference evidence="3 4" key="1">
    <citation type="submission" date="2016-10" db="EMBL/GenBank/DDBJ databases">
        <authorList>
            <person name="de Groot N.N."/>
        </authorList>
    </citation>
    <scope>NUCLEOTIDE SEQUENCE [LARGE SCALE GENOMIC DNA]</scope>
    <source>
        <strain evidence="3 4">CGMCC 1.7056</strain>
    </source>
</reference>
<sequence length="175" mass="18775">MSQVNWTTDPVELPGVEPADPPTELVRHRLWHGGCPVDFAWVRGAGIDVVLDVADADSYPPAPEIEGLIYLKSPLVDHGTLPDEGLTLRLAQLVAGLVDDGHRALVHCTFGRNRSGLMATLIVRELLGVSGTEALAHVRSLRDGAANNEVFSDWLETLPPPSPPGRGATPDRVTL</sequence>
<dbReference type="OrthoDB" id="4866748at2"/>
<protein>
    <submittedName>
        <fullName evidence="3">Dual specificity phosphatase, catalytic domain</fullName>
    </submittedName>
</protein>